<dbReference type="InterPro" id="IPR023080">
    <property type="entry name" value="DadA"/>
</dbReference>
<dbReference type="SUPFAM" id="SSF54373">
    <property type="entry name" value="FAD-linked reductases, C-terminal domain"/>
    <property type="match status" value="1"/>
</dbReference>
<evidence type="ECO:0000256" key="4">
    <source>
        <dbReference type="ARBA" id="ARBA00022827"/>
    </source>
</evidence>
<evidence type="ECO:0000313" key="10">
    <source>
        <dbReference type="EMBL" id="WWY04260.1"/>
    </source>
</evidence>
<dbReference type="Gene3D" id="3.30.9.10">
    <property type="entry name" value="D-Amino Acid Oxidase, subunit A, domain 2"/>
    <property type="match status" value="1"/>
</dbReference>
<feature type="domain" description="FAD dependent oxidoreductase" evidence="8">
    <location>
        <begin position="3"/>
        <end position="398"/>
    </location>
</feature>
<evidence type="ECO:0000256" key="5">
    <source>
        <dbReference type="ARBA" id="ARBA00023002"/>
    </source>
</evidence>
<evidence type="ECO:0000256" key="2">
    <source>
        <dbReference type="ARBA" id="ARBA00009410"/>
    </source>
</evidence>
<organism evidence="9">
    <name type="scientific">Neisseria leonii</name>
    <dbReference type="NCBI Taxonomy" id="2995413"/>
    <lineage>
        <taxon>Bacteria</taxon>
        <taxon>Pseudomonadati</taxon>
        <taxon>Pseudomonadota</taxon>
        <taxon>Betaproteobacteria</taxon>
        <taxon>Neisseriales</taxon>
        <taxon>Neisseriaceae</taxon>
        <taxon>Neisseria</taxon>
    </lineage>
</organism>
<dbReference type="Gene3D" id="3.50.50.60">
    <property type="entry name" value="FAD/NAD(P)-binding domain"/>
    <property type="match status" value="2"/>
</dbReference>
<evidence type="ECO:0000256" key="6">
    <source>
        <dbReference type="ARBA" id="ARBA00047884"/>
    </source>
</evidence>
<dbReference type="GO" id="GO:0005886">
    <property type="term" value="C:plasma membrane"/>
    <property type="evidence" value="ECO:0007669"/>
    <property type="project" value="TreeGrafter"/>
</dbReference>
<accession>A0A9X4E6U1</accession>
<sequence>MNVVVLGAGIIGVCTAYFLRRAGHEVSVIDRAAAAAEETSFANAGQLSYGYTTPWAAPGIPLKAAKWLTRPHSPLILRPDGSAFQMRWLRQMLANCTEARYKENKARMVRISEYSRSVFRQLAADTGIAFEGRQAGTLQVFRTDKEVAAAKKDMAVLAAYGVPFSELSAAECLQYEPGLAASVNKLAGALHLPNDATGDCALFAKRLADLCARDGVRFFFNHAIESFDSKARRITAVYAGGKRFEADRFVCALGSFSRPVLAQLGIDLPVYPVKGYSITVPLDQESAAPQSTVLDETYKVAITRFDRRIRVGGMAELSGYTLSLNPARRATLERVLNDLFPGGGRTAESSFWSGLRPMTPDSTPLIGRCGWDNLILNTGHGTLGWTMSAGSGKIAADLVSDTAPEIETGDLGLSRYR</sequence>
<evidence type="ECO:0000256" key="3">
    <source>
        <dbReference type="ARBA" id="ARBA00022630"/>
    </source>
</evidence>
<dbReference type="RefSeq" id="WP_274585454.1">
    <property type="nucleotide sequence ID" value="NZ_CP145811.1"/>
</dbReference>
<evidence type="ECO:0000259" key="8">
    <source>
        <dbReference type="Pfam" id="PF01266"/>
    </source>
</evidence>
<gene>
    <name evidence="7" type="primary">dadA</name>
    <name evidence="9" type="ORF">ORY91_001712</name>
    <name evidence="10" type="ORF">V9W64_10275</name>
</gene>
<keyword evidence="4 7" id="KW-0274">FAD</keyword>
<dbReference type="SUPFAM" id="SSF51905">
    <property type="entry name" value="FAD/NAD(P)-binding domain"/>
    <property type="match status" value="1"/>
</dbReference>
<protein>
    <recommendedName>
        <fullName evidence="7">D-amino acid dehydrogenase</fullName>
        <ecNumber evidence="7">1.4.99.-</ecNumber>
    </recommendedName>
</protein>
<dbReference type="EMBL" id="JAPQFL010000005">
    <property type="protein sequence ID" value="MDD9328292.1"/>
    <property type="molecule type" value="Genomic_DNA"/>
</dbReference>
<dbReference type="Pfam" id="PF01266">
    <property type="entry name" value="DAO"/>
    <property type="match status" value="1"/>
</dbReference>
<feature type="binding site" evidence="7">
    <location>
        <begin position="3"/>
        <end position="17"/>
    </location>
    <ligand>
        <name>FAD</name>
        <dbReference type="ChEBI" id="CHEBI:57692"/>
    </ligand>
</feature>
<keyword evidence="11" id="KW-1185">Reference proteome</keyword>
<dbReference type="InterPro" id="IPR036188">
    <property type="entry name" value="FAD/NAD-bd_sf"/>
</dbReference>
<dbReference type="Proteomes" id="UP001149607">
    <property type="component" value="Chromosome"/>
</dbReference>
<reference evidence="9" key="1">
    <citation type="submission" date="2022-10" db="EMBL/GenBank/DDBJ databases">
        <authorList>
            <person name="Boutroux M."/>
        </authorList>
    </citation>
    <scope>NUCLEOTIDE SEQUENCE</scope>
    <source>
        <strain evidence="9">51.81</strain>
    </source>
</reference>
<dbReference type="InterPro" id="IPR006076">
    <property type="entry name" value="FAD-dep_OxRdtase"/>
</dbReference>
<evidence type="ECO:0000256" key="1">
    <source>
        <dbReference type="ARBA" id="ARBA00001974"/>
    </source>
</evidence>
<dbReference type="GO" id="GO:0055130">
    <property type="term" value="P:D-alanine catabolic process"/>
    <property type="evidence" value="ECO:0007669"/>
    <property type="project" value="TreeGrafter"/>
</dbReference>
<comment type="function">
    <text evidence="7">Oxidative deamination of D-amino acids.</text>
</comment>
<keyword evidence="3 7" id="KW-0285">Flavoprotein</keyword>
<dbReference type="EMBL" id="CP146598">
    <property type="protein sequence ID" value="WWY04260.1"/>
    <property type="molecule type" value="Genomic_DNA"/>
</dbReference>
<dbReference type="GO" id="GO:0005737">
    <property type="term" value="C:cytoplasm"/>
    <property type="evidence" value="ECO:0007669"/>
    <property type="project" value="TreeGrafter"/>
</dbReference>
<dbReference type="HAMAP" id="MF_01202">
    <property type="entry name" value="DadA"/>
    <property type="match status" value="1"/>
</dbReference>
<dbReference type="PANTHER" id="PTHR13847">
    <property type="entry name" value="SARCOSINE DEHYDROGENASE-RELATED"/>
    <property type="match status" value="1"/>
</dbReference>
<dbReference type="NCBIfam" id="NF001933">
    <property type="entry name" value="PRK00711.1"/>
    <property type="match status" value="1"/>
</dbReference>
<keyword evidence="5 7" id="KW-0560">Oxidoreductase</keyword>
<dbReference type="EC" id="1.4.99.-" evidence="7"/>
<comment type="catalytic activity">
    <reaction evidence="6 7">
        <text>a D-alpha-amino acid + A + H2O = a 2-oxocarboxylate + AH2 + NH4(+)</text>
        <dbReference type="Rhea" id="RHEA:18125"/>
        <dbReference type="ChEBI" id="CHEBI:13193"/>
        <dbReference type="ChEBI" id="CHEBI:15377"/>
        <dbReference type="ChEBI" id="CHEBI:17499"/>
        <dbReference type="ChEBI" id="CHEBI:28938"/>
        <dbReference type="ChEBI" id="CHEBI:35179"/>
        <dbReference type="ChEBI" id="CHEBI:59871"/>
    </reaction>
</comment>
<dbReference type="FunFam" id="3.50.50.60:FF:000020">
    <property type="entry name" value="D-amino acid dehydrogenase"/>
    <property type="match status" value="1"/>
</dbReference>
<reference evidence="10" key="2">
    <citation type="submission" date="2024-02" db="EMBL/GenBank/DDBJ databases">
        <title>Neisseria leonii sp. nov.</title>
        <authorList>
            <person name="Boutroux M."/>
            <person name="Favre-Rochex S."/>
            <person name="Gorgette O."/>
            <person name="Touak G."/>
            <person name="Muhle E."/>
            <person name="Chesneau O."/>
            <person name="Clermont D."/>
            <person name="Rahi P."/>
        </authorList>
    </citation>
    <scope>NUCLEOTIDE SEQUENCE</scope>
    <source>
        <strain evidence="10">51.81</strain>
    </source>
</reference>
<evidence type="ECO:0000313" key="11">
    <source>
        <dbReference type="Proteomes" id="UP001149607"/>
    </source>
</evidence>
<name>A0A9X4E6U1_9NEIS</name>
<dbReference type="GO" id="GO:0008718">
    <property type="term" value="F:D-amino-acid dehydrogenase activity"/>
    <property type="evidence" value="ECO:0007669"/>
    <property type="project" value="UniProtKB-UniRule"/>
</dbReference>
<proteinExistence type="inferred from homology"/>
<dbReference type="PANTHER" id="PTHR13847:SF280">
    <property type="entry name" value="D-AMINO ACID DEHYDROGENASE"/>
    <property type="match status" value="1"/>
</dbReference>
<evidence type="ECO:0000256" key="7">
    <source>
        <dbReference type="HAMAP-Rule" id="MF_01202"/>
    </source>
</evidence>
<evidence type="ECO:0000313" key="9">
    <source>
        <dbReference type="EMBL" id="MDD9328292.1"/>
    </source>
</evidence>
<comment type="cofactor">
    <cofactor evidence="1 7">
        <name>FAD</name>
        <dbReference type="ChEBI" id="CHEBI:57692"/>
    </cofactor>
</comment>
<comment type="similarity">
    <text evidence="2 7">Belongs to the DadA oxidoreductase family.</text>
</comment>
<dbReference type="AlphaFoldDB" id="A0A9X4E6U1"/>